<feature type="region of interest" description="Disordered" evidence="1">
    <location>
        <begin position="235"/>
        <end position="275"/>
    </location>
</feature>
<evidence type="ECO:0000313" key="3">
    <source>
        <dbReference type="Proteomes" id="UP000784294"/>
    </source>
</evidence>
<reference evidence="2" key="1">
    <citation type="submission" date="2018-11" db="EMBL/GenBank/DDBJ databases">
        <authorList>
            <consortium name="Pathogen Informatics"/>
        </authorList>
    </citation>
    <scope>NUCLEOTIDE SEQUENCE</scope>
</reference>
<comment type="caution">
    <text evidence="2">The sequence shown here is derived from an EMBL/GenBank/DDBJ whole genome shotgun (WGS) entry which is preliminary data.</text>
</comment>
<evidence type="ECO:0000313" key="2">
    <source>
        <dbReference type="EMBL" id="VEL44207.1"/>
    </source>
</evidence>
<organism evidence="2 3">
    <name type="scientific">Protopolystoma xenopodis</name>
    <dbReference type="NCBI Taxonomy" id="117903"/>
    <lineage>
        <taxon>Eukaryota</taxon>
        <taxon>Metazoa</taxon>
        <taxon>Spiralia</taxon>
        <taxon>Lophotrochozoa</taxon>
        <taxon>Platyhelminthes</taxon>
        <taxon>Monogenea</taxon>
        <taxon>Polyopisthocotylea</taxon>
        <taxon>Polystomatidea</taxon>
        <taxon>Polystomatidae</taxon>
        <taxon>Protopolystoma</taxon>
    </lineage>
</organism>
<name>A0A3S5B9X4_9PLAT</name>
<gene>
    <name evidence="2" type="ORF">PXEA_LOCUS37647</name>
</gene>
<dbReference type="AlphaFoldDB" id="A0A3S5B9X4"/>
<keyword evidence="3" id="KW-1185">Reference proteome</keyword>
<proteinExistence type="predicted"/>
<sequence>MRARLVGWLDLVGDGGWGCDIRSTSGGCSSAVFSSALIRSGGWVVLRQTGRGRDVRLVPFSAVDIRDVCSTLLRRLAPQHRQTRALVRLDGGGGLSGLVQVTATPRIGHPTGVCVCVSPEETDCAMKCVCCRSKRVGPRACVMRLEVGVIVSSSSPIPLQRPALAHSARRPFATPLSGRGRSHLVGPARLVGKAAGAGHCPPSIGPALVMSACVCLSLCVCVCQSVGLFCRHTSAHNSSTSRPRLLQAGSERLQPPTDSRRSQCAGRATRSDRRSGVDNCKACQTEAWRQAVATAARLDASADRRGWTGLVRHKRAGL</sequence>
<protein>
    <submittedName>
        <fullName evidence="2">Uncharacterized protein</fullName>
    </submittedName>
</protein>
<dbReference type="EMBL" id="CAAALY010291817">
    <property type="protein sequence ID" value="VEL44207.1"/>
    <property type="molecule type" value="Genomic_DNA"/>
</dbReference>
<evidence type="ECO:0000256" key="1">
    <source>
        <dbReference type="SAM" id="MobiDB-lite"/>
    </source>
</evidence>
<dbReference type="Proteomes" id="UP000784294">
    <property type="component" value="Unassembled WGS sequence"/>
</dbReference>
<accession>A0A3S5B9X4</accession>